<dbReference type="Pfam" id="PF00069">
    <property type="entry name" value="Pkinase"/>
    <property type="match status" value="1"/>
</dbReference>
<dbReference type="SUPFAM" id="SSF56112">
    <property type="entry name" value="Protein kinase-like (PK-like)"/>
    <property type="match status" value="1"/>
</dbReference>
<proteinExistence type="predicted"/>
<dbReference type="PANTHER" id="PTHR24362:SF309">
    <property type="entry name" value="PROTEIN KINASE DOMAIN-CONTAINING PROTEIN"/>
    <property type="match status" value="1"/>
</dbReference>
<keyword evidence="4" id="KW-1185">Reference proteome</keyword>
<evidence type="ECO:0000313" key="3">
    <source>
        <dbReference type="EMBL" id="VFT92957.1"/>
    </source>
</evidence>
<evidence type="ECO:0000259" key="1">
    <source>
        <dbReference type="PROSITE" id="PS50011"/>
    </source>
</evidence>
<organism evidence="3 4">
    <name type="scientific">Aphanomyces stellatus</name>
    <dbReference type="NCBI Taxonomy" id="120398"/>
    <lineage>
        <taxon>Eukaryota</taxon>
        <taxon>Sar</taxon>
        <taxon>Stramenopiles</taxon>
        <taxon>Oomycota</taxon>
        <taxon>Saprolegniomycetes</taxon>
        <taxon>Saprolegniales</taxon>
        <taxon>Verrucalvaceae</taxon>
        <taxon>Aphanomyces</taxon>
    </lineage>
</organism>
<dbReference type="OrthoDB" id="5979581at2759"/>
<dbReference type="EMBL" id="VJMH01005843">
    <property type="protein sequence ID" value="KAF0692769.1"/>
    <property type="molecule type" value="Genomic_DNA"/>
</dbReference>
<dbReference type="InterPro" id="IPR011009">
    <property type="entry name" value="Kinase-like_dom_sf"/>
</dbReference>
<protein>
    <submittedName>
        <fullName evidence="3">Aste57867_16179 protein</fullName>
    </submittedName>
</protein>
<dbReference type="Gene3D" id="1.10.510.10">
    <property type="entry name" value="Transferase(Phosphotransferase) domain 1"/>
    <property type="match status" value="1"/>
</dbReference>
<feature type="domain" description="Protein kinase" evidence="1">
    <location>
        <begin position="20"/>
        <end position="302"/>
    </location>
</feature>
<dbReference type="SMART" id="SM00220">
    <property type="entry name" value="S_TKc"/>
    <property type="match status" value="1"/>
</dbReference>
<name>A0A485L5L7_9STRA</name>
<reference evidence="3 4" key="1">
    <citation type="submission" date="2019-03" db="EMBL/GenBank/DDBJ databases">
        <authorList>
            <person name="Gaulin E."/>
            <person name="Dumas B."/>
        </authorList>
    </citation>
    <scope>NUCLEOTIDE SEQUENCE [LARGE SCALE GENOMIC DNA]</scope>
    <source>
        <strain evidence="3">CBS 568.67</strain>
    </source>
</reference>
<evidence type="ECO:0000313" key="2">
    <source>
        <dbReference type="EMBL" id="KAF0692769.1"/>
    </source>
</evidence>
<gene>
    <name evidence="3" type="primary">Aste57867_16179</name>
    <name evidence="2" type="ORF">As57867_016123</name>
    <name evidence="3" type="ORF">ASTE57867_16179</name>
</gene>
<dbReference type="InterPro" id="IPR000719">
    <property type="entry name" value="Prot_kinase_dom"/>
</dbReference>
<reference evidence="2" key="2">
    <citation type="submission" date="2019-06" db="EMBL/GenBank/DDBJ databases">
        <title>Genomics analysis of Aphanomyces spp. identifies a new class of oomycete effector associated with host adaptation.</title>
        <authorList>
            <person name="Gaulin E."/>
        </authorList>
    </citation>
    <scope>NUCLEOTIDE SEQUENCE</scope>
    <source>
        <strain evidence="2">CBS 578.67</strain>
    </source>
</reference>
<dbReference type="AlphaFoldDB" id="A0A485L5L7"/>
<sequence length="569" mass="64654">MKPDPHGDELSSVPCAKYCWTVPDHISLGDFEPEMILGDYGLLPSEPLLSDSIFHGVHIQRSGDAVCIKLTSSQREIEFLREFRTAEPMKRAIVASHAFGQIILKHETCYAIVMERDIKDLRSKFATTEANEAMLTKFGCVQDMILALQSLHDHGVVHGNICLHNAVLQSERTKLLDFTHSTKRNLPLLAHAKATIEYCPPEMAQFIVHGGESPPAKASYDVWCLGVVILKLFSPGQKISQFENKDEAWVVHSIASDSFSFDLSIQDTVLSTPQKVILKRCFERNPTHRCTLKDVWEMLPTKNTMDDNFKTLREGQVEIKDGQVALQRSFAQLDKFVVPTMWTVERDDKKDFTDAMQKLIGRIKLRVVFLCEMRGDGQDCDMATDWLEERDGKLKATLESDYLKVFLKDAMPILKAIAIVFKIVGFLSRFSDELKSWFDHDQMENATRAVAALEHVVGAVDLDKKLALEEQLEQVVKDMDTNPNENHKSEEDKLKQALKEYRTDDKIYERLKDLLKSIGVEANGNKKVIGGLTQKLIRLDYEDKALAGQVRWVCAHHKKAFKDAFLDMN</sequence>
<evidence type="ECO:0000313" key="4">
    <source>
        <dbReference type="Proteomes" id="UP000332933"/>
    </source>
</evidence>
<dbReference type="GO" id="GO:0005524">
    <property type="term" value="F:ATP binding"/>
    <property type="evidence" value="ECO:0007669"/>
    <property type="project" value="InterPro"/>
</dbReference>
<accession>A0A485L5L7</accession>
<dbReference type="EMBL" id="CAADRA010005864">
    <property type="protein sequence ID" value="VFT92957.1"/>
    <property type="molecule type" value="Genomic_DNA"/>
</dbReference>
<dbReference type="GO" id="GO:0004672">
    <property type="term" value="F:protein kinase activity"/>
    <property type="evidence" value="ECO:0007669"/>
    <property type="project" value="InterPro"/>
</dbReference>
<dbReference type="Proteomes" id="UP000332933">
    <property type="component" value="Unassembled WGS sequence"/>
</dbReference>
<dbReference type="PROSITE" id="PS50011">
    <property type="entry name" value="PROTEIN_KINASE_DOM"/>
    <property type="match status" value="1"/>
</dbReference>
<dbReference type="PANTHER" id="PTHR24362">
    <property type="entry name" value="SERINE/THREONINE-PROTEIN KINASE NEK"/>
    <property type="match status" value="1"/>
</dbReference>